<dbReference type="PROSITE" id="PS51257">
    <property type="entry name" value="PROKAR_LIPOPROTEIN"/>
    <property type="match status" value="1"/>
</dbReference>
<reference evidence="2 3" key="1">
    <citation type="submission" date="2019-07" db="EMBL/GenBank/DDBJ databases">
        <title>Genome sequencing for Ferrovibrio sp. K5.</title>
        <authorList>
            <person name="Park S.-J."/>
        </authorList>
    </citation>
    <scope>NUCLEOTIDE SEQUENCE [LARGE SCALE GENOMIC DNA]</scope>
    <source>
        <strain evidence="2 3">K5</strain>
    </source>
</reference>
<keyword evidence="1" id="KW-0732">Signal</keyword>
<feature type="chain" id="PRO_5021701299" description="DUF3261 domain-containing protein" evidence="1">
    <location>
        <begin position="25"/>
        <end position="168"/>
    </location>
</feature>
<dbReference type="Proteomes" id="UP000317496">
    <property type="component" value="Chromosome"/>
</dbReference>
<dbReference type="KEGG" id="fer:FNB15_05065"/>
<gene>
    <name evidence="2" type="ORF">FNB15_05065</name>
</gene>
<keyword evidence="3" id="KW-1185">Reference proteome</keyword>
<proteinExistence type="predicted"/>
<evidence type="ECO:0000313" key="3">
    <source>
        <dbReference type="Proteomes" id="UP000317496"/>
    </source>
</evidence>
<dbReference type="EMBL" id="CP041636">
    <property type="protein sequence ID" value="QDO96688.1"/>
    <property type="molecule type" value="Genomic_DNA"/>
</dbReference>
<organism evidence="2 3">
    <name type="scientific">Ferrovibrio terrae</name>
    <dbReference type="NCBI Taxonomy" id="2594003"/>
    <lineage>
        <taxon>Bacteria</taxon>
        <taxon>Pseudomonadati</taxon>
        <taxon>Pseudomonadota</taxon>
        <taxon>Alphaproteobacteria</taxon>
        <taxon>Rhodospirillales</taxon>
        <taxon>Rhodospirillaceae</taxon>
        <taxon>Ferrovibrio</taxon>
    </lineage>
</organism>
<dbReference type="AlphaFoldDB" id="A0A516GYS5"/>
<dbReference type="RefSeq" id="WP_144067669.1">
    <property type="nucleotide sequence ID" value="NZ_CP041636.1"/>
</dbReference>
<accession>A0A516GYS5</accession>
<evidence type="ECO:0008006" key="4">
    <source>
        <dbReference type="Google" id="ProtNLM"/>
    </source>
</evidence>
<sequence>MSMMKRLLALAILAVAATACSPSAPPPPRVAVWQGETSGLLFMRVISTEALRDARLTTPDGRKILAQRVGLPEPAPASGESWAGRPSVGVGGSAGSSGGFGTGIGLSFPVGGFGGGSGGQTSAAGRSTQVEFALDQALLRDYRSRPGAWQLELNFGSRVDTLPAPALP</sequence>
<feature type="signal peptide" evidence="1">
    <location>
        <begin position="1"/>
        <end position="24"/>
    </location>
</feature>
<evidence type="ECO:0000256" key="1">
    <source>
        <dbReference type="SAM" id="SignalP"/>
    </source>
</evidence>
<evidence type="ECO:0000313" key="2">
    <source>
        <dbReference type="EMBL" id="QDO96688.1"/>
    </source>
</evidence>
<protein>
    <recommendedName>
        <fullName evidence="4">DUF3261 domain-containing protein</fullName>
    </recommendedName>
</protein>
<name>A0A516GYS5_9PROT</name>